<keyword evidence="1 4" id="KW-0597">Phosphoprotein</keyword>
<evidence type="ECO:0000313" key="7">
    <source>
        <dbReference type="EMBL" id="SSW93732.1"/>
    </source>
</evidence>
<dbReference type="RefSeq" id="WP_114361087.1">
    <property type="nucleotide sequence ID" value="NZ_QRDT01000051.1"/>
</dbReference>
<feature type="domain" description="Response regulatory" evidence="5">
    <location>
        <begin position="146"/>
        <end position="268"/>
    </location>
</feature>
<feature type="modified residue" description="4-aspartylphosphate" evidence="4">
    <location>
        <position position="195"/>
    </location>
</feature>
<keyword evidence="2" id="KW-0805">Transcription regulation</keyword>
<gene>
    <name evidence="6" type="ORF">BJ125_1518</name>
    <name evidence="7" type="ORF">SAMN05892882_1518</name>
</gene>
<reference evidence="6 9" key="2">
    <citation type="submission" date="2018-07" db="EMBL/GenBank/DDBJ databases">
        <title>Genomic Encyclopedia of Archaeal and Bacterial Type Strains, Phase II (KMG-II): from individual species to whole genera.</title>
        <authorList>
            <person name="Goeker M."/>
        </authorList>
    </citation>
    <scope>NUCLEOTIDE SEQUENCE [LARGE SCALE GENOMIC DNA]</scope>
    <source>
        <strain evidence="6 9">JA575</strain>
    </source>
</reference>
<dbReference type="InterPro" id="IPR001789">
    <property type="entry name" value="Sig_transdc_resp-reg_receiver"/>
</dbReference>
<dbReference type="Proteomes" id="UP000256343">
    <property type="component" value="Unassembled WGS sequence"/>
</dbReference>
<dbReference type="Gene3D" id="3.40.50.2300">
    <property type="match status" value="2"/>
</dbReference>
<dbReference type="Proteomes" id="UP000252631">
    <property type="component" value="Unassembled WGS sequence"/>
</dbReference>
<name>A0A336JWA8_9BRAD</name>
<evidence type="ECO:0000256" key="1">
    <source>
        <dbReference type="ARBA" id="ARBA00022553"/>
    </source>
</evidence>
<dbReference type="SMART" id="SM00448">
    <property type="entry name" value="REC"/>
    <property type="match status" value="2"/>
</dbReference>
<dbReference type="EMBL" id="QRDT01000051">
    <property type="protein sequence ID" value="RED21283.1"/>
    <property type="molecule type" value="Genomic_DNA"/>
</dbReference>
<dbReference type="CDD" id="cd17546">
    <property type="entry name" value="REC_hyHK_CKI1_RcsC-like"/>
    <property type="match status" value="1"/>
</dbReference>
<evidence type="ECO:0000313" key="9">
    <source>
        <dbReference type="Proteomes" id="UP000256343"/>
    </source>
</evidence>
<protein>
    <submittedName>
        <fullName evidence="7">Response regulator receiver domain-containing protein</fullName>
    </submittedName>
</protein>
<dbReference type="PROSITE" id="PS50110">
    <property type="entry name" value="RESPONSE_REGULATORY"/>
    <property type="match status" value="2"/>
</dbReference>
<sequence length="278" mass="30185">MSAPAILIADDDPAILAALSTRCRKMGFAVDTATNGLQMLLKARRSSPDLIIVDINMPKLDGLTASYHLLEPGGLSADVIVVTGTPSDETLQHCEAMGLFYACKREQFWQGICQALTEIFPHMAEVIVEEIGPLAASPDAVPSSPRVLVVDDDEQVAQFLSSRLKKLGIEVLYAPNAARAQRLAATHYPSVVVTDYFMPEGDAEFLIMRLRSARATAQMPVIVISGRDLDEATAKQLKREMLGCPGAARIFKKSFDVSELFEAIQQYCSAEPSSAVKL</sequence>
<organism evidence="7 8">
    <name type="scientific">Rhodopseudomonas pentothenatexigens</name>
    <dbReference type="NCBI Taxonomy" id="999699"/>
    <lineage>
        <taxon>Bacteria</taxon>
        <taxon>Pseudomonadati</taxon>
        <taxon>Pseudomonadota</taxon>
        <taxon>Alphaproteobacteria</taxon>
        <taxon>Hyphomicrobiales</taxon>
        <taxon>Nitrobacteraceae</taxon>
        <taxon>Rhodopseudomonas</taxon>
    </lineage>
</organism>
<dbReference type="Pfam" id="PF00072">
    <property type="entry name" value="Response_reg"/>
    <property type="match status" value="2"/>
</dbReference>
<dbReference type="InterPro" id="IPR050595">
    <property type="entry name" value="Bact_response_regulator"/>
</dbReference>
<dbReference type="SUPFAM" id="SSF52172">
    <property type="entry name" value="CheY-like"/>
    <property type="match status" value="2"/>
</dbReference>
<dbReference type="PANTHER" id="PTHR44591:SF3">
    <property type="entry name" value="RESPONSE REGULATORY DOMAIN-CONTAINING PROTEIN"/>
    <property type="match status" value="1"/>
</dbReference>
<evidence type="ECO:0000313" key="8">
    <source>
        <dbReference type="Proteomes" id="UP000252631"/>
    </source>
</evidence>
<evidence type="ECO:0000313" key="6">
    <source>
        <dbReference type="EMBL" id="RED21283.1"/>
    </source>
</evidence>
<proteinExistence type="predicted"/>
<dbReference type="OrthoDB" id="286140at2"/>
<feature type="modified residue" description="4-aspartylphosphate" evidence="4">
    <location>
        <position position="54"/>
    </location>
</feature>
<dbReference type="EMBL" id="UFQQ01000051">
    <property type="protein sequence ID" value="SSW93732.1"/>
    <property type="molecule type" value="Genomic_DNA"/>
</dbReference>
<reference evidence="7 8" key="1">
    <citation type="submission" date="2017-08" db="EMBL/GenBank/DDBJ databases">
        <authorList>
            <person name="de Groot N.N."/>
        </authorList>
    </citation>
    <scope>NUCLEOTIDE SEQUENCE [LARGE SCALE GENOMIC DNA]</scope>
    <source>
        <strain evidence="7 8">JA575</strain>
    </source>
</reference>
<dbReference type="CDD" id="cd00156">
    <property type="entry name" value="REC"/>
    <property type="match status" value="1"/>
</dbReference>
<evidence type="ECO:0000256" key="4">
    <source>
        <dbReference type="PROSITE-ProRule" id="PRU00169"/>
    </source>
</evidence>
<evidence type="ECO:0000259" key="5">
    <source>
        <dbReference type="PROSITE" id="PS50110"/>
    </source>
</evidence>
<accession>A0A336JWA8</accession>
<keyword evidence="9" id="KW-1185">Reference proteome</keyword>
<dbReference type="InterPro" id="IPR011006">
    <property type="entry name" value="CheY-like_superfamily"/>
</dbReference>
<keyword evidence="3" id="KW-0804">Transcription</keyword>
<dbReference type="AlphaFoldDB" id="A0A336JWA8"/>
<evidence type="ECO:0000256" key="3">
    <source>
        <dbReference type="ARBA" id="ARBA00023163"/>
    </source>
</evidence>
<feature type="domain" description="Response regulatory" evidence="5">
    <location>
        <begin position="5"/>
        <end position="120"/>
    </location>
</feature>
<evidence type="ECO:0000256" key="2">
    <source>
        <dbReference type="ARBA" id="ARBA00023015"/>
    </source>
</evidence>
<dbReference type="GO" id="GO:0000160">
    <property type="term" value="P:phosphorelay signal transduction system"/>
    <property type="evidence" value="ECO:0007669"/>
    <property type="project" value="InterPro"/>
</dbReference>
<dbReference type="PANTHER" id="PTHR44591">
    <property type="entry name" value="STRESS RESPONSE REGULATOR PROTEIN 1"/>
    <property type="match status" value="1"/>
</dbReference>